<dbReference type="EMBL" id="JACHOA010000001">
    <property type="protein sequence ID" value="MBB4612296.1"/>
    <property type="molecule type" value="Genomic_DNA"/>
</dbReference>
<evidence type="ECO:0000256" key="2">
    <source>
        <dbReference type="ARBA" id="ARBA00022475"/>
    </source>
</evidence>
<evidence type="ECO:0000256" key="4">
    <source>
        <dbReference type="ARBA" id="ARBA00022989"/>
    </source>
</evidence>
<keyword evidence="9" id="KW-1185">Reference proteome</keyword>
<dbReference type="Pfam" id="PF01040">
    <property type="entry name" value="UbiA"/>
    <property type="match status" value="1"/>
</dbReference>
<dbReference type="InterPro" id="IPR000537">
    <property type="entry name" value="UbiA_prenyltransferase"/>
</dbReference>
<evidence type="ECO:0000313" key="9">
    <source>
        <dbReference type="Proteomes" id="UP000538566"/>
    </source>
</evidence>
<dbReference type="PANTHER" id="PTHR42723">
    <property type="entry name" value="CHLOROPHYLL SYNTHASE"/>
    <property type="match status" value="1"/>
</dbReference>
<dbReference type="InterPro" id="IPR050475">
    <property type="entry name" value="Prenyltransferase_related"/>
</dbReference>
<dbReference type="Gene3D" id="1.20.120.1780">
    <property type="entry name" value="UbiA prenyltransferase"/>
    <property type="match status" value="1"/>
</dbReference>
<dbReference type="Proteomes" id="UP000538566">
    <property type="component" value="Unassembled WGS sequence"/>
</dbReference>
<dbReference type="Gene3D" id="1.10.357.140">
    <property type="entry name" value="UbiA prenyltransferase"/>
    <property type="match status" value="1"/>
</dbReference>
<dbReference type="InterPro" id="IPR006372">
    <property type="entry name" value="Chl_synth"/>
</dbReference>
<dbReference type="CDD" id="cd13958">
    <property type="entry name" value="PT_UbiA_chlorophyll"/>
    <property type="match status" value="1"/>
</dbReference>
<evidence type="ECO:0000256" key="5">
    <source>
        <dbReference type="ARBA" id="ARBA00023136"/>
    </source>
</evidence>
<keyword evidence="2" id="KW-1003">Cell membrane</keyword>
<organism evidence="8 9">
    <name type="scientific">Novosphingobium taihuense</name>
    <dbReference type="NCBI Taxonomy" id="260085"/>
    <lineage>
        <taxon>Bacteria</taxon>
        <taxon>Pseudomonadati</taxon>
        <taxon>Pseudomonadota</taxon>
        <taxon>Alphaproteobacteria</taxon>
        <taxon>Sphingomonadales</taxon>
        <taxon>Sphingomonadaceae</taxon>
        <taxon>Novosphingobium</taxon>
    </lineage>
</organism>
<dbReference type="OrthoDB" id="8559716at2"/>
<keyword evidence="6" id="KW-0149">Chlorophyll biosynthesis</keyword>
<gene>
    <name evidence="8" type="ORF">GGR37_000542</name>
</gene>
<proteinExistence type="predicted"/>
<dbReference type="PANTHER" id="PTHR42723:SF1">
    <property type="entry name" value="CHLOROPHYLL SYNTHASE, CHLOROPLASTIC"/>
    <property type="match status" value="1"/>
</dbReference>
<feature type="transmembrane region" description="Helical" evidence="7">
    <location>
        <begin position="120"/>
        <end position="136"/>
    </location>
</feature>
<reference evidence="8 9" key="1">
    <citation type="submission" date="2020-08" db="EMBL/GenBank/DDBJ databases">
        <title>Genomic Encyclopedia of Type Strains, Phase IV (KMG-IV): sequencing the most valuable type-strain genomes for metagenomic binning, comparative biology and taxonomic classification.</title>
        <authorList>
            <person name="Goeker M."/>
        </authorList>
    </citation>
    <scope>NUCLEOTIDE SEQUENCE [LARGE SCALE GENOMIC DNA]</scope>
    <source>
        <strain evidence="8 9">DSM 17507</strain>
    </source>
</reference>
<keyword evidence="3 7" id="KW-0812">Transmembrane</keyword>
<dbReference type="GO" id="GO:0016020">
    <property type="term" value="C:membrane"/>
    <property type="evidence" value="ECO:0007669"/>
    <property type="project" value="UniProtKB-SubCell"/>
</dbReference>
<comment type="subcellular location">
    <subcellularLocation>
        <location evidence="1">Membrane</location>
        <topology evidence="1">Multi-pass membrane protein</topology>
    </subcellularLocation>
</comment>
<comment type="caution">
    <text evidence="8">The sequence shown here is derived from an EMBL/GenBank/DDBJ whole genome shotgun (WGS) entry which is preliminary data.</text>
</comment>
<name>A0A7W7A8H3_9SPHN</name>
<accession>A0A7W7A8H3</accession>
<protein>
    <submittedName>
        <fullName evidence="8">Chlorophyll synthase</fullName>
        <ecNumber evidence="8">2.5.1.62</ecNumber>
    </submittedName>
</protein>
<feature type="transmembrane region" description="Helical" evidence="7">
    <location>
        <begin position="94"/>
        <end position="114"/>
    </location>
</feature>
<evidence type="ECO:0000256" key="7">
    <source>
        <dbReference type="SAM" id="Phobius"/>
    </source>
</evidence>
<evidence type="ECO:0000313" key="8">
    <source>
        <dbReference type="EMBL" id="MBB4612296.1"/>
    </source>
</evidence>
<evidence type="ECO:0000256" key="3">
    <source>
        <dbReference type="ARBA" id="ARBA00022692"/>
    </source>
</evidence>
<feature type="transmembrane region" description="Helical" evidence="7">
    <location>
        <begin position="28"/>
        <end position="47"/>
    </location>
</feature>
<keyword evidence="5 7" id="KW-0472">Membrane</keyword>
<dbReference type="NCBIfam" id="TIGR01476">
    <property type="entry name" value="chlor_syn_BchG"/>
    <property type="match status" value="1"/>
</dbReference>
<feature type="transmembrane region" description="Helical" evidence="7">
    <location>
        <begin position="247"/>
        <end position="267"/>
    </location>
</feature>
<keyword evidence="4 7" id="KW-1133">Transmembrane helix</keyword>
<dbReference type="GO" id="GO:0046408">
    <property type="term" value="F:chlorophyll synthetase activity"/>
    <property type="evidence" value="ECO:0007669"/>
    <property type="project" value="UniProtKB-EC"/>
</dbReference>
<dbReference type="InterPro" id="IPR044878">
    <property type="entry name" value="UbiA_sf"/>
</dbReference>
<dbReference type="GO" id="GO:0015995">
    <property type="term" value="P:chlorophyll biosynthetic process"/>
    <property type="evidence" value="ECO:0007669"/>
    <property type="project" value="UniProtKB-KW"/>
</dbReference>
<feature type="transmembrane region" description="Helical" evidence="7">
    <location>
        <begin position="279"/>
        <end position="299"/>
    </location>
</feature>
<dbReference type="NCBIfam" id="NF005742">
    <property type="entry name" value="PRK07566.1"/>
    <property type="match status" value="1"/>
</dbReference>
<sequence>MARSAVSTTITPPPAARDVLELLKPITWFPPMWALMCGVVSSGVAPLSRWTFLLAGIALTGPLVCGTSQAVNDWFDRHVDAINEPNRPIPSGRIAGRWGLAIAIIWTALSLVVAALSGKWVLIATIVGLLCAWAYSAPPFRLKTSGWVGPAVVALTYEGLSWFTGAAVMAGALPPGKVIAVLALYSFGAHGIMTLNDFKAVEGDRATGLRSLPVVLGERPAAILASAVMAAPQAAVVALMLSWGHVISGAAVCVLLLAQLCLMPRLVSAPAKNAPWYNATGVSLYVLGMLAAALGLGGYI</sequence>
<dbReference type="AlphaFoldDB" id="A0A7W7A8H3"/>
<evidence type="ECO:0000256" key="1">
    <source>
        <dbReference type="ARBA" id="ARBA00004141"/>
    </source>
</evidence>
<evidence type="ECO:0000256" key="6">
    <source>
        <dbReference type="ARBA" id="ARBA00023171"/>
    </source>
</evidence>
<dbReference type="EC" id="2.5.1.62" evidence="8"/>
<dbReference type="RefSeq" id="WP_144901826.1">
    <property type="nucleotide sequence ID" value="NZ_JACHOA010000001.1"/>
</dbReference>
<keyword evidence="8" id="KW-0808">Transferase</keyword>